<accession>A0A963Z3R8</accession>
<organism evidence="1 2">
    <name type="scientific">Acidisoma cellulosilyticum</name>
    <dbReference type="NCBI Taxonomy" id="2802395"/>
    <lineage>
        <taxon>Bacteria</taxon>
        <taxon>Pseudomonadati</taxon>
        <taxon>Pseudomonadota</taxon>
        <taxon>Alphaproteobacteria</taxon>
        <taxon>Acetobacterales</taxon>
        <taxon>Acidocellaceae</taxon>
        <taxon>Acidisoma</taxon>
    </lineage>
</organism>
<dbReference type="SUPFAM" id="SSF52540">
    <property type="entry name" value="P-loop containing nucleoside triphosphate hydrolases"/>
    <property type="match status" value="1"/>
</dbReference>
<comment type="caution">
    <text evidence="1">The sequence shown here is derived from an EMBL/GenBank/DDBJ whole genome shotgun (WGS) entry which is preliminary data.</text>
</comment>
<dbReference type="Gene3D" id="3.40.50.300">
    <property type="entry name" value="P-loop containing nucleotide triphosphate hydrolases"/>
    <property type="match status" value="1"/>
</dbReference>
<dbReference type="Pfam" id="PF13671">
    <property type="entry name" value="AAA_33"/>
    <property type="match status" value="1"/>
</dbReference>
<reference evidence="1 2" key="1">
    <citation type="journal article" date="2021" name="Microorganisms">
        <title>Acidisoma silvae sp. nov. and Acidisomacellulosilytica sp. nov., Two Acidophilic Bacteria Isolated from Decaying Wood, Hydrolyzing Cellulose and Producing Poly-3-hydroxybutyrate.</title>
        <authorList>
            <person name="Mieszkin S."/>
            <person name="Pouder E."/>
            <person name="Uroz S."/>
            <person name="Simon-Colin C."/>
            <person name="Alain K."/>
        </authorList>
    </citation>
    <scope>NUCLEOTIDE SEQUENCE [LARGE SCALE GENOMIC DNA]</scope>
    <source>
        <strain evidence="1 2">HW T5.17</strain>
    </source>
</reference>
<dbReference type="Proteomes" id="UP000721844">
    <property type="component" value="Unassembled WGS sequence"/>
</dbReference>
<dbReference type="RefSeq" id="WP_227308937.1">
    <property type="nucleotide sequence ID" value="NZ_JAESVA010000006.1"/>
</dbReference>
<keyword evidence="2" id="KW-1185">Reference proteome</keyword>
<dbReference type="InterPro" id="IPR027417">
    <property type="entry name" value="P-loop_NTPase"/>
</dbReference>
<protein>
    <submittedName>
        <fullName evidence="1">AAA family ATPase</fullName>
    </submittedName>
</protein>
<gene>
    <name evidence="1" type="ORF">ACELLULO517_18650</name>
</gene>
<dbReference type="EMBL" id="JAESVA010000006">
    <property type="protein sequence ID" value="MCB8882274.1"/>
    <property type="molecule type" value="Genomic_DNA"/>
</dbReference>
<evidence type="ECO:0000313" key="2">
    <source>
        <dbReference type="Proteomes" id="UP000721844"/>
    </source>
</evidence>
<evidence type="ECO:0000313" key="1">
    <source>
        <dbReference type="EMBL" id="MCB8882274.1"/>
    </source>
</evidence>
<dbReference type="AlphaFoldDB" id="A0A963Z3R8"/>
<proteinExistence type="predicted"/>
<sequence length="190" mass="20630">MLTSAILVNGVPASGKSTVSRDISRALGAPLLGLDTVKEALFGELGAGDRLYNRTMGRASFAAIWALVGAFPPGSVVVIDAWFGFQPVEFLTEHVKAAKAVIACELWCHTDPRVIERRYLDRCERRHAGHLGPEYAPELRALAERAQPIGLSPVIQLDTEKAVDTAWLVRAVKELLPIERTTAHSVLPAI</sequence>
<name>A0A963Z3R8_9PROT</name>